<comment type="caution">
    <text evidence="1">The sequence shown here is derived from an EMBL/GenBank/DDBJ whole genome shotgun (WGS) entry which is preliminary data.</text>
</comment>
<keyword evidence="2" id="KW-1185">Reference proteome</keyword>
<evidence type="ECO:0000313" key="1">
    <source>
        <dbReference type="EMBL" id="CAG8457312.1"/>
    </source>
</evidence>
<dbReference type="EMBL" id="CAJVPU010000634">
    <property type="protein sequence ID" value="CAG8457312.1"/>
    <property type="molecule type" value="Genomic_DNA"/>
</dbReference>
<accession>A0ACA9K810</accession>
<protein>
    <submittedName>
        <fullName evidence="1">6970_t:CDS:1</fullName>
    </submittedName>
</protein>
<sequence length="45" mass="5151">ENFQFAKASTDMATPDDTFEDVFKNFGFYSIRSIKVFGEIVRPAL</sequence>
<feature type="non-terminal residue" evidence="1">
    <location>
        <position position="1"/>
    </location>
</feature>
<evidence type="ECO:0000313" key="2">
    <source>
        <dbReference type="Proteomes" id="UP000789702"/>
    </source>
</evidence>
<name>A0ACA9K810_9GLOM</name>
<proteinExistence type="predicted"/>
<dbReference type="Proteomes" id="UP000789702">
    <property type="component" value="Unassembled WGS sequence"/>
</dbReference>
<organism evidence="1 2">
    <name type="scientific">Dentiscutata heterogama</name>
    <dbReference type="NCBI Taxonomy" id="1316150"/>
    <lineage>
        <taxon>Eukaryota</taxon>
        <taxon>Fungi</taxon>
        <taxon>Fungi incertae sedis</taxon>
        <taxon>Mucoromycota</taxon>
        <taxon>Glomeromycotina</taxon>
        <taxon>Glomeromycetes</taxon>
        <taxon>Diversisporales</taxon>
        <taxon>Gigasporaceae</taxon>
        <taxon>Dentiscutata</taxon>
    </lineage>
</organism>
<gene>
    <name evidence="1" type="ORF">DHETER_LOCUS1124</name>
</gene>
<reference evidence="1" key="1">
    <citation type="submission" date="2021-06" db="EMBL/GenBank/DDBJ databases">
        <authorList>
            <person name="Kallberg Y."/>
            <person name="Tangrot J."/>
            <person name="Rosling A."/>
        </authorList>
    </citation>
    <scope>NUCLEOTIDE SEQUENCE</scope>
    <source>
        <strain evidence="1">IL203A</strain>
    </source>
</reference>